<name>A0A915E899_9BILA</name>
<dbReference type="Proteomes" id="UP000887574">
    <property type="component" value="Unplaced"/>
</dbReference>
<feature type="chain" id="PRO_5037815920" evidence="2">
    <location>
        <begin position="26"/>
        <end position="124"/>
    </location>
</feature>
<organism evidence="3 4">
    <name type="scientific">Ditylenchus dipsaci</name>
    <dbReference type="NCBI Taxonomy" id="166011"/>
    <lineage>
        <taxon>Eukaryota</taxon>
        <taxon>Metazoa</taxon>
        <taxon>Ecdysozoa</taxon>
        <taxon>Nematoda</taxon>
        <taxon>Chromadorea</taxon>
        <taxon>Rhabditida</taxon>
        <taxon>Tylenchina</taxon>
        <taxon>Tylenchomorpha</taxon>
        <taxon>Sphaerularioidea</taxon>
        <taxon>Anguinidae</taxon>
        <taxon>Anguininae</taxon>
        <taxon>Ditylenchus</taxon>
    </lineage>
</organism>
<evidence type="ECO:0000313" key="3">
    <source>
        <dbReference type="Proteomes" id="UP000887574"/>
    </source>
</evidence>
<feature type="signal peptide" evidence="2">
    <location>
        <begin position="1"/>
        <end position="25"/>
    </location>
</feature>
<sequence>MPLFVRSAAVLVSTLNLFFAVLVVAADDSAKMKKEESCIRSLMDHDTVPYLTMAFVVGICSVLLLITAIIVNRYVSKLLLTQLQEAEKNAHDVMDAILAVLIPESLLNEIEPVGDKKREKKKKK</sequence>
<keyword evidence="2" id="KW-0732">Signal</keyword>
<evidence type="ECO:0000313" key="4">
    <source>
        <dbReference type="WBParaSite" id="jg3112"/>
    </source>
</evidence>
<keyword evidence="1" id="KW-1133">Transmembrane helix</keyword>
<evidence type="ECO:0000256" key="2">
    <source>
        <dbReference type="SAM" id="SignalP"/>
    </source>
</evidence>
<protein>
    <submittedName>
        <fullName evidence="4">Uncharacterized protein</fullName>
    </submittedName>
</protein>
<reference evidence="4" key="1">
    <citation type="submission" date="2022-11" db="UniProtKB">
        <authorList>
            <consortium name="WormBaseParasite"/>
        </authorList>
    </citation>
    <scope>IDENTIFICATION</scope>
</reference>
<accession>A0A915E899</accession>
<dbReference type="WBParaSite" id="jg3112">
    <property type="protein sequence ID" value="jg3112"/>
    <property type="gene ID" value="jg3112"/>
</dbReference>
<keyword evidence="3" id="KW-1185">Reference proteome</keyword>
<keyword evidence="1" id="KW-0812">Transmembrane</keyword>
<proteinExistence type="predicted"/>
<keyword evidence="1" id="KW-0472">Membrane</keyword>
<dbReference type="AlphaFoldDB" id="A0A915E899"/>
<feature type="transmembrane region" description="Helical" evidence="1">
    <location>
        <begin position="50"/>
        <end position="71"/>
    </location>
</feature>
<evidence type="ECO:0000256" key="1">
    <source>
        <dbReference type="SAM" id="Phobius"/>
    </source>
</evidence>